<name>A2F0R1_TRIV3</name>
<keyword evidence="1" id="KW-1133">Transmembrane helix</keyword>
<reference evidence="2" key="2">
    <citation type="journal article" date="2007" name="Science">
        <title>Draft genome sequence of the sexually transmitted pathogen Trichomonas vaginalis.</title>
        <authorList>
            <person name="Carlton J.M."/>
            <person name="Hirt R.P."/>
            <person name="Silva J.C."/>
            <person name="Delcher A.L."/>
            <person name="Schatz M."/>
            <person name="Zhao Q."/>
            <person name="Wortman J.R."/>
            <person name="Bidwell S.L."/>
            <person name="Alsmark U.C.M."/>
            <person name="Besteiro S."/>
            <person name="Sicheritz-Ponten T."/>
            <person name="Noel C.J."/>
            <person name="Dacks J.B."/>
            <person name="Foster P.G."/>
            <person name="Simillion C."/>
            <person name="Van de Peer Y."/>
            <person name="Miranda-Saavedra D."/>
            <person name="Barton G.J."/>
            <person name="Westrop G.D."/>
            <person name="Mueller S."/>
            <person name="Dessi D."/>
            <person name="Fiori P.L."/>
            <person name="Ren Q."/>
            <person name="Paulsen I."/>
            <person name="Zhang H."/>
            <person name="Bastida-Corcuera F.D."/>
            <person name="Simoes-Barbosa A."/>
            <person name="Brown M.T."/>
            <person name="Hayes R.D."/>
            <person name="Mukherjee M."/>
            <person name="Okumura C.Y."/>
            <person name="Schneider R."/>
            <person name="Smith A.J."/>
            <person name="Vanacova S."/>
            <person name="Villalvazo M."/>
            <person name="Haas B.J."/>
            <person name="Pertea M."/>
            <person name="Feldblyum T.V."/>
            <person name="Utterback T.R."/>
            <person name="Shu C.L."/>
            <person name="Osoegawa K."/>
            <person name="de Jong P.J."/>
            <person name="Hrdy I."/>
            <person name="Horvathova L."/>
            <person name="Zubacova Z."/>
            <person name="Dolezal P."/>
            <person name="Malik S.B."/>
            <person name="Logsdon J.M. Jr."/>
            <person name="Henze K."/>
            <person name="Gupta A."/>
            <person name="Wang C.C."/>
            <person name="Dunne R.L."/>
            <person name="Upcroft J.A."/>
            <person name="Upcroft P."/>
            <person name="White O."/>
            <person name="Salzberg S.L."/>
            <person name="Tang P."/>
            <person name="Chiu C.-H."/>
            <person name="Lee Y.-S."/>
            <person name="Embley T.M."/>
            <person name="Coombs G.H."/>
            <person name="Mottram J.C."/>
            <person name="Tachezy J."/>
            <person name="Fraser-Liggett C.M."/>
            <person name="Johnson P.J."/>
        </authorList>
    </citation>
    <scope>NUCLEOTIDE SEQUENCE [LARGE SCALE GENOMIC DNA]</scope>
    <source>
        <strain evidence="2">G3</strain>
    </source>
</reference>
<dbReference type="InParanoid" id="A2F0R1"/>
<accession>A2F0R1</accession>
<dbReference type="PANTHER" id="PTHR31918:SF1">
    <property type="entry name" value="TRANSMEMBRANE PROTEIN 181"/>
    <property type="match status" value="1"/>
</dbReference>
<protein>
    <submittedName>
        <fullName evidence="2">Uncharacterized protein</fullName>
    </submittedName>
</protein>
<dbReference type="Proteomes" id="UP000001542">
    <property type="component" value="Unassembled WGS sequence"/>
</dbReference>
<dbReference type="PANTHER" id="PTHR31918">
    <property type="entry name" value="TRANSMEMBRANE PROTEIN 181"/>
    <property type="match status" value="1"/>
</dbReference>
<feature type="transmembrane region" description="Helical" evidence="1">
    <location>
        <begin position="331"/>
        <end position="348"/>
    </location>
</feature>
<gene>
    <name evidence="2" type="ORF">TVAG_107650</name>
</gene>
<evidence type="ECO:0000313" key="3">
    <source>
        <dbReference type="Proteomes" id="UP000001542"/>
    </source>
</evidence>
<dbReference type="RefSeq" id="XP_001314191.1">
    <property type="nucleotide sequence ID" value="XM_001314178.1"/>
</dbReference>
<dbReference type="InterPro" id="IPR040416">
    <property type="entry name" value="TMEM181"/>
</dbReference>
<keyword evidence="3" id="KW-1185">Reference proteome</keyword>
<sequence length="465" mass="53078">MQAVGLTTEAAFTNYMRRTEGFSRTSAIKTIAYFILSIELLLLIQTLGLPYLVSSINDVKLAALDSAKRMYIVEASGFSRLNRFIKTQVTFYRSNLNSFNSSISIVQESSAFLGSKKTESQPISKQHIIVPFAKNQTEAAPIHIFSLPFVNFDKFKAVLHIDYEDGNPLNCRFSLISVDTAFTIVTITLRSILFLISVLLFFKFRKLRFTIQATSLGNWLIILIISCAMLSTNPFYFADFFVSKSFIKIIDSFFTQSFLALIYYVSFTHILFNDKIGETPSRFYVAITSFPFHILCLLFFATYTYVVIMIHDESMMASYSIFKWAFVLRKILFAILFVCQIVLHIVMYFKNSAMFSDPDFMVHSFLSIVFVAQMLYVQSKLSDEVSCFGMNSFITAYAVIYSLFFMFVNWPIEKDNVMETEDVMDNDDVAIGDLMDDAEADNSVVKLEDPVDQTDPVPRNDNPGQ</sequence>
<evidence type="ECO:0000256" key="1">
    <source>
        <dbReference type="SAM" id="Phobius"/>
    </source>
</evidence>
<evidence type="ECO:0000313" key="2">
    <source>
        <dbReference type="EMBL" id="EAY01506.1"/>
    </source>
</evidence>
<proteinExistence type="predicted"/>
<dbReference type="EMBL" id="DS113565">
    <property type="protein sequence ID" value="EAY01506.1"/>
    <property type="molecule type" value="Genomic_DNA"/>
</dbReference>
<keyword evidence="1" id="KW-0472">Membrane</keyword>
<dbReference type="AlphaFoldDB" id="A2F0R1"/>
<keyword evidence="1" id="KW-0812">Transmembrane</keyword>
<feature type="transmembrane region" description="Helical" evidence="1">
    <location>
        <begin position="388"/>
        <end position="408"/>
    </location>
</feature>
<dbReference type="VEuPathDB" id="TrichDB:TVAG_107650"/>
<feature type="transmembrane region" description="Helical" evidence="1">
    <location>
        <begin position="249"/>
        <end position="272"/>
    </location>
</feature>
<feature type="transmembrane region" description="Helical" evidence="1">
    <location>
        <begin position="360"/>
        <end position="376"/>
    </location>
</feature>
<feature type="transmembrane region" description="Helical" evidence="1">
    <location>
        <begin position="216"/>
        <end position="237"/>
    </location>
</feature>
<feature type="transmembrane region" description="Helical" evidence="1">
    <location>
        <begin position="181"/>
        <end position="204"/>
    </location>
</feature>
<feature type="transmembrane region" description="Helical" evidence="1">
    <location>
        <begin position="31"/>
        <end position="53"/>
    </location>
</feature>
<feature type="transmembrane region" description="Helical" evidence="1">
    <location>
        <begin position="284"/>
        <end position="311"/>
    </location>
</feature>
<reference evidence="2" key="1">
    <citation type="submission" date="2006-10" db="EMBL/GenBank/DDBJ databases">
        <authorList>
            <person name="Amadeo P."/>
            <person name="Zhao Q."/>
            <person name="Wortman J."/>
            <person name="Fraser-Liggett C."/>
            <person name="Carlton J."/>
        </authorList>
    </citation>
    <scope>NUCLEOTIDE SEQUENCE</scope>
    <source>
        <strain evidence="2">G3</strain>
    </source>
</reference>
<dbReference type="KEGG" id="tva:4759332"/>
<organism evidence="2 3">
    <name type="scientific">Trichomonas vaginalis (strain ATCC PRA-98 / G3)</name>
    <dbReference type="NCBI Taxonomy" id="412133"/>
    <lineage>
        <taxon>Eukaryota</taxon>
        <taxon>Metamonada</taxon>
        <taxon>Parabasalia</taxon>
        <taxon>Trichomonadida</taxon>
        <taxon>Trichomonadidae</taxon>
        <taxon>Trichomonas</taxon>
    </lineage>
</organism>
<dbReference type="GO" id="GO:0015643">
    <property type="term" value="F:toxic substance binding"/>
    <property type="evidence" value="ECO:0007669"/>
    <property type="project" value="InterPro"/>
</dbReference>
<dbReference type="VEuPathDB" id="TrichDB:TVAGG3_1090140"/>